<dbReference type="InterPro" id="IPR058469">
    <property type="entry name" value="DUF8156"/>
</dbReference>
<dbReference type="Pfam" id="PF26485">
    <property type="entry name" value="DUF8156"/>
    <property type="match status" value="1"/>
</dbReference>
<dbReference type="Proteomes" id="UP000885690">
    <property type="component" value="Unassembled WGS sequence"/>
</dbReference>
<organism evidence="2">
    <name type="scientific">Thermosulfidibacter takaii</name>
    <dbReference type="NCBI Taxonomy" id="412593"/>
    <lineage>
        <taxon>Bacteria</taxon>
        <taxon>Pseudomonadati</taxon>
        <taxon>Thermosulfidibacterota</taxon>
        <taxon>Thermosulfidibacteria</taxon>
        <taxon>Thermosulfidibacterales</taxon>
        <taxon>Thermosulfidibacteraceae</taxon>
    </lineage>
</organism>
<evidence type="ECO:0000313" key="2">
    <source>
        <dbReference type="EMBL" id="HDD53646.1"/>
    </source>
</evidence>
<reference evidence="2" key="1">
    <citation type="journal article" date="2020" name="mSystems">
        <title>Genome- and Community-Level Interaction Insights into Carbon Utilization and Element Cycling Functions of Hydrothermarchaeota in Hydrothermal Sediment.</title>
        <authorList>
            <person name="Zhou Z."/>
            <person name="Liu Y."/>
            <person name="Xu W."/>
            <person name="Pan J."/>
            <person name="Luo Z.H."/>
            <person name="Li M."/>
        </authorList>
    </citation>
    <scope>NUCLEOTIDE SEQUENCE [LARGE SCALE GENOMIC DNA]</scope>
    <source>
        <strain evidence="2">HyVt-115</strain>
    </source>
</reference>
<feature type="domain" description="DUF8156" evidence="1">
    <location>
        <begin position="1"/>
        <end position="84"/>
    </location>
</feature>
<comment type="caution">
    <text evidence="2">The sequence shown here is derived from an EMBL/GenBank/DDBJ whole genome shotgun (WGS) entry which is preliminary data.</text>
</comment>
<protein>
    <recommendedName>
        <fullName evidence="1">DUF8156 domain-containing protein</fullName>
    </recommendedName>
</protein>
<dbReference type="EMBL" id="DQWS01000233">
    <property type="protein sequence ID" value="HDD53646.1"/>
    <property type="molecule type" value="Genomic_DNA"/>
</dbReference>
<dbReference type="AlphaFoldDB" id="A0A7C0Y9F0"/>
<gene>
    <name evidence="2" type="ORF">ENF32_06245</name>
</gene>
<sequence>MGRTVVSYNSWVAQEKEGWSKFRRALRKEDREALDRLFDYAKLHAAEAGYAARLYPFETLLIAMLLEHEKKIQELERRLATLEGRR</sequence>
<proteinExistence type="predicted"/>
<name>A0A7C0Y9F0_9BACT</name>
<accession>A0A7C0Y9F0</accession>
<evidence type="ECO:0000259" key="1">
    <source>
        <dbReference type="Pfam" id="PF26485"/>
    </source>
</evidence>